<feature type="coiled-coil region" evidence="1">
    <location>
        <begin position="117"/>
        <end position="179"/>
    </location>
</feature>
<name>A0A177ARB4_9BILA</name>
<comment type="caution">
    <text evidence="2">The sequence shown here is derived from an EMBL/GenBank/DDBJ whole genome shotgun (WGS) entry which is preliminary data.</text>
</comment>
<keyword evidence="3" id="KW-1185">Reference proteome</keyword>
<protein>
    <submittedName>
        <fullName evidence="2">Uncharacterized protein</fullName>
    </submittedName>
</protein>
<dbReference type="AlphaFoldDB" id="A0A177ARB4"/>
<accession>A0A177ARB4</accession>
<dbReference type="Proteomes" id="UP000078046">
    <property type="component" value="Unassembled WGS sequence"/>
</dbReference>
<reference evidence="2 3" key="1">
    <citation type="submission" date="2016-04" db="EMBL/GenBank/DDBJ databases">
        <title>The genome of Intoshia linei affirms orthonectids as highly simplified spiralians.</title>
        <authorList>
            <person name="Mikhailov K.V."/>
            <person name="Slusarev G.S."/>
            <person name="Nikitin M.A."/>
            <person name="Logacheva M.D."/>
            <person name="Penin A."/>
            <person name="Aleoshin V."/>
            <person name="Panchin Y.V."/>
        </authorList>
    </citation>
    <scope>NUCLEOTIDE SEQUENCE [LARGE SCALE GENOMIC DNA]</scope>
    <source>
        <strain evidence="2">Intl2013</strain>
        <tissue evidence="2">Whole animal</tissue>
    </source>
</reference>
<proteinExistence type="predicted"/>
<evidence type="ECO:0000313" key="3">
    <source>
        <dbReference type="Proteomes" id="UP000078046"/>
    </source>
</evidence>
<gene>
    <name evidence="2" type="ORF">A3Q56_07712</name>
</gene>
<organism evidence="2 3">
    <name type="scientific">Intoshia linei</name>
    <dbReference type="NCBI Taxonomy" id="1819745"/>
    <lineage>
        <taxon>Eukaryota</taxon>
        <taxon>Metazoa</taxon>
        <taxon>Spiralia</taxon>
        <taxon>Lophotrochozoa</taxon>
        <taxon>Mesozoa</taxon>
        <taxon>Orthonectida</taxon>
        <taxon>Rhopaluridae</taxon>
        <taxon>Intoshia</taxon>
    </lineage>
</organism>
<keyword evidence="1" id="KW-0175">Coiled coil</keyword>
<dbReference type="EMBL" id="LWCA01001754">
    <property type="protein sequence ID" value="OAF64557.1"/>
    <property type="molecule type" value="Genomic_DNA"/>
</dbReference>
<evidence type="ECO:0000313" key="2">
    <source>
        <dbReference type="EMBL" id="OAF64557.1"/>
    </source>
</evidence>
<evidence type="ECO:0000256" key="1">
    <source>
        <dbReference type="SAM" id="Coils"/>
    </source>
</evidence>
<feature type="non-terminal residue" evidence="2">
    <location>
        <position position="245"/>
    </location>
</feature>
<sequence length="245" mass="28614">MLYFSENENACKVIEKSTTVTRSKRKNTHANMKSDNSEYSTTTTLDSAVFSKEISDSDISNDYNGDKILTSLKERVIEKKQFSNLNSRLANYIDHIHKYKLCKDDVDRSFQIDNSQIDILKSEIDNSKCILNEVQTEYVLLNSKMDDQLEINRKLENVCKKLKEKNIKLEESNTDLQLNVNDLTKMIKKNKIKMENINDSFSEVTMNYSDLNKRYDSELRKRILSENELTTLKEKVNTSELIHKK</sequence>